<keyword evidence="7" id="KW-1015">Disulfide bond</keyword>
<name>E1ZWT7_CAMFO</name>
<dbReference type="Gene3D" id="2.40.10.10">
    <property type="entry name" value="Trypsin-like serine proteases"/>
    <property type="match status" value="4"/>
</dbReference>
<reference evidence="12 13" key="1">
    <citation type="journal article" date="2010" name="Science">
        <title>Genomic comparison of the ants Camponotus floridanus and Harpegnathos saltator.</title>
        <authorList>
            <person name="Bonasio R."/>
            <person name="Zhang G."/>
            <person name="Ye C."/>
            <person name="Mutti N.S."/>
            <person name="Fang X."/>
            <person name="Qin N."/>
            <person name="Donahue G."/>
            <person name="Yang P."/>
            <person name="Li Q."/>
            <person name="Li C."/>
            <person name="Zhang P."/>
            <person name="Huang Z."/>
            <person name="Berger S.L."/>
            <person name="Reinberg D."/>
            <person name="Wang J."/>
            <person name="Liebig J."/>
        </authorList>
    </citation>
    <scope>NUCLEOTIDE SEQUENCE [LARGE SCALE GENOMIC DNA]</scope>
    <source>
        <strain evidence="13">C129</strain>
    </source>
</reference>
<dbReference type="PROSITE" id="PS00134">
    <property type="entry name" value="TRYPSIN_HIS"/>
    <property type="match status" value="1"/>
</dbReference>
<dbReference type="GO" id="GO:0016485">
    <property type="term" value="P:protein processing"/>
    <property type="evidence" value="ECO:0007669"/>
    <property type="project" value="UniProtKB-ARBA"/>
</dbReference>
<dbReference type="PANTHER" id="PTHR24276:SF98">
    <property type="entry name" value="FI18310P1-RELATED"/>
    <property type="match status" value="1"/>
</dbReference>
<dbReference type="CDD" id="cd00190">
    <property type="entry name" value="Tryp_SPc"/>
    <property type="match status" value="2"/>
</dbReference>
<keyword evidence="5 9" id="KW-0378">Hydrolase</keyword>
<dbReference type="InterPro" id="IPR050430">
    <property type="entry name" value="Peptidase_S1"/>
</dbReference>
<dbReference type="InterPro" id="IPR001314">
    <property type="entry name" value="Peptidase_S1A"/>
</dbReference>
<protein>
    <recommendedName>
        <fullName evidence="8">chymotrypsin</fullName>
        <ecNumber evidence="8">3.4.21.1</ecNumber>
    </recommendedName>
</protein>
<dbReference type="PROSITE" id="PS50240">
    <property type="entry name" value="TRYPSIN_DOM"/>
    <property type="match status" value="2"/>
</dbReference>
<feature type="signal peptide" evidence="10">
    <location>
        <begin position="1"/>
        <end position="18"/>
    </location>
</feature>
<evidence type="ECO:0000256" key="2">
    <source>
        <dbReference type="ARBA" id="ARBA00007664"/>
    </source>
</evidence>
<evidence type="ECO:0000256" key="9">
    <source>
        <dbReference type="RuleBase" id="RU363034"/>
    </source>
</evidence>
<dbReference type="AlphaFoldDB" id="E1ZWT7"/>
<feature type="domain" description="Peptidase S1" evidence="11">
    <location>
        <begin position="229"/>
        <end position="452"/>
    </location>
</feature>
<dbReference type="SMART" id="SM00020">
    <property type="entry name" value="Tryp_SPc"/>
    <property type="match status" value="2"/>
</dbReference>
<dbReference type="SUPFAM" id="SSF50494">
    <property type="entry name" value="Trypsin-like serine proteases"/>
    <property type="match status" value="2"/>
</dbReference>
<dbReference type="OrthoDB" id="60866at2759"/>
<dbReference type="FunCoup" id="E1ZWT7">
    <property type="interactions" value="46"/>
</dbReference>
<dbReference type="GO" id="GO:0004252">
    <property type="term" value="F:serine-type endopeptidase activity"/>
    <property type="evidence" value="ECO:0007669"/>
    <property type="project" value="UniProtKB-EC"/>
</dbReference>
<evidence type="ECO:0000256" key="8">
    <source>
        <dbReference type="ARBA" id="ARBA00044036"/>
    </source>
</evidence>
<organism evidence="13">
    <name type="scientific">Camponotus floridanus</name>
    <name type="common">Florida carpenter ant</name>
    <dbReference type="NCBI Taxonomy" id="104421"/>
    <lineage>
        <taxon>Eukaryota</taxon>
        <taxon>Metazoa</taxon>
        <taxon>Ecdysozoa</taxon>
        <taxon>Arthropoda</taxon>
        <taxon>Hexapoda</taxon>
        <taxon>Insecta</taxon>
        <taxon>Pterygota</taxon>
        <taxon>Neoptera</taxon>
        <taxon>Endopterygota</taxon>
        <taxon>Hymenoptera</taxon>
        <taxon>Apocrita</taxon>
        <taxon>Aculeata</taxon>
        <taxon>Formicoidea</taxon>
        <taxon>Formicidae</taxon>
        <taxon>Formicinae</taxon>
        <taxon>Camponotus</taxon>
    </lineage>
</organism>
<dbReference type="EC" id="3.4.21.1" evidence="8"/>
<comment type="similarity">
    <text evidence="2">Belongs to the peptidase S1 family.</text>
</comment>
<keyword evidence="4 9" id="KW-0645">Protease</keyword>
<dbReference type="InterPro" id="IPR001254">
    <property type="entry name" value="Trypsin_dom"/>
</dbReference>
<dbReference type="InterPro" id="IPR033116">
    <property type="entry name" value="TRYPSIN_SER"/>
</dbReference>
<feature type="chain" id="PRO_5003156748" description="chymotrypsin" evidence="10">
    <location>
        <begin position="19"/>
        <end position="455"/>
    </location>
</feature>
<dbReference type="InterPro" id="IPR018114">
    <property type="entry name" value="TRYPSIN_HIS"/>
</dbReference>
<dbReference type="FunFam" id="2.40.10.10:FF:000068">
    <property type="entry name" value="transmembrane protease serine 2"/>
    <property type="match status" value="1"/>
</dbReference>
<dbReference type="OMA" id="ISTEQCE"/>
<sequence>MNTLVGLIVACLAINAFGLPSSQIIGGKDALDGLYPYQASLRDSLNRYFCSGAIISAHYVITAAQCLEKDEPYNVNVAVGSNYLDTPYALYKATILIVHAGYNELLYLNDIGLIYISETILFNEKVQPITLPVVDRNYDNYPLIVTGWGKLWADGSSPNHLQEIIVKGYSQETCKSIFNNLKKTHICTFTMMGEGMCYGDAGSPLVADGVLIGLASYGYRSCGLPISQIVGGKNATNGMYPYQASLRDSKNNRHFCGGAIISKSFIITAAHCLNNLNDPSDVLVGIGSNYLDALTVYQVANFIQHDEYDSLSQINDIGLIRVMQKIKFNENIQPIALVTEDRNYEGRNFVVTGWGRLENDGLNPNCLQQIILKGYSQKECNRHYENNIRKTQICTRTEQGEGMCKGDSGGPLVADDVLVGLVSFGMLPCGSGFPDVFTRVFYYRDWIDNSIQGFE</sequence>
<dbReference type="PANTHER" id="PTHR24276">
    <property type="entry name" value="POLYSERASE-RELATED"/>
    <property type="match status" value="1"/>
</dbReference>
<dbReference type="PRINTS" id="PR00722">
    <property type="entry name" value="CHYMOTRYPSIN"/>
</dbReference>
<keyword evidence="6 9" id="KW-0720">Serine protease</keyword>
<proteinExistence type="inferred from homology"/>
<evidence type="ECO:0000256" key="1">
    <source>
        <dbReference type="ARBA" id="ARBA00004239"/>
    </source>
</evidence>
<comment type="subcellular location">
    <subcellularLocation>
        <location evidence="1">Secreted</location>
        <location evidence="1">Extracellular space</location>
    </subcellularLocation>
</comment>
<dbReference type="InParanoid" id="E1ZWT7"/>
<evidence type="ECO:0000313" key="13">
    <source>
        <dbReference type="Proteomes" id="UP000000311"/>
    </source>
</evidence>
<dbReference type="InterPro" id="IPR009003">
    <property type="entry name" value="Peptidase_S1_PA"/>
</dbReference>
<evidence type="ECO:0000256" key="4">
    <source>
        <dbReference type="ARBA" id="ARBA00022670"/>
    </source>
</evidence>
<dbReference type="Proteomes" id="UP000000311">
    <property type="component" value="Unassembled WGS sequence"/>
</dbReference>
<keyword evidence="10" id="KW-0732">Signal</keyword>
<accession>E1ZWT7</accession>
<dbReference type="Pfam" id="PF00089">
    <property type="entry name" value="Trypsin"/>
    <property type="match status" value="2"/>
</dbReference>
<evidence type="ECO:0000256" key="6">
    <source>
        <dbReference type="ARBA" id="ARBA00022825"/>
    </source>
</evidence>
<evidence type="ECO:0000256" key="3">
    <source>
        <dbReference type="ARBA" id="ARBA00022525"/>
    </source>
</evidence>
<evidence type="ECO:0000256" key="10">
    <source>
        <dbReference type="SAM" id="SignalP"/>
    </source>
</evidence>
<keyword evidence="13" id="KW-1185">Reference proteome</keyword>
<keyword evidence="3" id="KW-0964">Secreted</keyword>
<dbReference type="STRING" id="104421.E1ZWT7"/>
<dbReference type="EMBL" id="GL434905">
    <property type="protein sequence ID" value="EFN74334.1"/>
    <property type="molecule type" value="Genomic_DNA"/>
</dbReference>
<evidence type="ECO:0000256" key="7">
    <source>
        <dbReference type="ARBA" id="ARBA00023157"/>
    </source>
</evidence>
<dbReference type="InterPro" id="IPR043504">
    <property type="entry name" value="Peptidase_S1_PA_chymotrypsin"/>
</dbReference>
<feature type="domain" description="Peptidase S1" evidence="11">
    <location>
        <begin position="24"/>
        <end position="225"/>
    </location>
</feature>
<dbReference type="GO" id="GO:0005576">
    <property type="term" value="C:extracellular region"/>
    <property type="evidence" value="ECO:0007669"/>
    <property type="project" value="UniProtKB-SubCell"/>
</dbReference>
<gene>
    <name evidence="12" type="ORF">EAG_13292</name>
</gene>
<dbReference type="FunFam" id="2.40.10.10:FF:000047">
    <property type="entry name" value="Trypsin eta"/>
    <property type="match status" value="1"/>
</dbReference>
<dbReference type="PROSITE" id="PS00135">
    <property type="entry name" value="TRYPSIN_SER"/>
    <property type="match status" value="1"/>
</dbReference>
<evidence type="ECO:0000313" key="12">
    <source>
        <dbReference type="EMBL" id="EFN74334.1"/>
    </source>
</evidence>
<dbReference type="MEROPS" id="S01.438"/>
<evidence type="ECO:0000256" key="5">
    <source>
        <dbReference type="ARBA" id="ARBA00022801"/>
    </source>
</evidence>
<evidence type="ECO:0000259" key="11">
    <source>
        <dbReference type="PROSITE" id="PS50240"/>
    </source>
</evidence>